<reference evidence="1" key="1">
    <citation type="journal article" date="2021" name="PeerJ">
        <title>Extensive microbial diversity within the chicken gut microbiome revealed by metagenomics and culture.</title>
        <authorList>
            <person name="Gilroy R."/>
            <person name="Ravi A."/>
            <person name="Getino M."/>
            <person name="Pursley I."/>
            <person name="Horton D.L."/>
            <person name="Alikhan N.F."/>
            <person name="Baker D."/>
            <person name="Gharbi K."/>
            <person name="Hall N."/>
            <person name="Watson M."/>
            <person name="Adriaenssens E.M."/>
            <person name="Foster-Nyarko E."/>
            <person name="Jarju S."/>
            <person name="Secka A."/>
            <person name="Antonio M."/>
            <person name="Oren A."/>
            <person name="Chaudhuri R.R."/>
            <person name="La Ragione R."/>
            <person name="Hildebrand F."/>
            <person name="Pallen M.J."/>
        </authorList>
    </citation>
    <scope>NUCLEOTIDE SEQUENCE</scope>
    <source>
        <strain evidence="1">F6-686</strain>
    </source>
</reference>
<evidence type="ECO:0000313" key="2">
    <source>
        <dbReference type="Proteomes" id="UP000823844"/>
    </source>
</evidence>
<comment type="caution">
    <text evidence="1">The sequence shown here is derived from an EMBL/GenBank/DDBJ whole genome shotgun (WGS) entry which is preliminary data.</text>
</comment>
<proteinExistence type="predicted"/>
<name>A0A9E2NU10_9LACO</name>
<organism evidence="1 2">
    <name type="scientific">Candidatus Lactobacillus pullistercoris</name>
    <dbReference type="NCBI Taxonomy" id="2838636"/>
    <lineage>
        <taxon>Bacteria</taxon>
        <taxon>Bacillati</taxon>
        <taxon>Bacillota</taxon>
        <taxon>Bacilli</taxon>
        <taxon>Lactobacillales</taxon>
        <taxon>Lactobacillaceae</taxon>
        <taxon>Lactobacillus</taxon>
    </lineage>
</organism>
<reference evidence="1" key="2">
    <citation type="submission" date="2021-04" db="EMBL/GenBank/DDBJ databases">
        <authorList>
            <person name="Gilroy R."/>
        </authorList>
    </citation>
    <scope>NUCLEOTIDE SEQUENCE</scope>
    <source>
        <strain evidence="1">F6-686</strain>
    </source>
</reference>
<dbReference type="EMBL" id="JAHLFT010000086">
    <property type="protein sequence ID" value="MBU3828801.1"/>
    <property type="molecule type" value="Genomic_DNA"/>
</dbReference>
<dbReference type="Proteomes" id="UP000823844">
    <property type="component" value="Unassembled WGS sequence"/>
</dbReference>
<dbReference type="AlphaFoldDB" id="A0A9E2NU10"/>
<protein>
    <submittedName>
        <fullName evidence="1">Uncharacterized protein</fullName>
    </submittedName>
</protein>
<dbReference type="Gene3D" id="3.20.20.80">
    <property type="entry name" value="Glycosidases"/>
    <property type="match status" value="1"/>
</dbReference>
<sequence>MNSDYAIILNFNITNEQNLDTDDLVKVARNIGVRAVSGPEILKDACQKYTINLSEPKNGEDLTADNVIDEMMQNRKNGKQTIINITVDEDGKINSASQELLDKINNWMHMFGHAFNEGHPCNLEVDQDGFVLENHHADYQKYVFLKSPLPKEIVISGLEQEPNRVEWVENRIDLDYSFKNHALKIKLEEPADNFKWQVLRIQAHRPEDDIKETKF</sequence>
<gene>
    <name evidence="1" type="ORF">H9806_06725</name>
</gene>
<accession>A0A9E2NU10</accession>
<evidence type="ECO:0000313" key="1">
    <source>
        <dbReference type="EMBL" id="MBU3828801.1"/>
    </source>
</evidence>